<reference evidence="1 2" key="1">
    <citation type="submission" date="2016-10" db="EMBL/GenBank/DDBJ databases">
        <authorList>
            <person name="de Groot N.N."/>
        </authorList>
    </citation>
    <scope>NUCLEOTIDE SEQUENCE [LARGE SCALE GENOMIC DNA]</scope>
    <source>
        <strain evidence="1 2">558</strain>
    </source>
</reference>
<protein>
    <submittedName>
        <fullName evidence="1">Uncharacterized protein</fullName>
    </submittedName>
</protein>
<dbReference type="AlphaFoldDB" id="A0A1H8P7T8"/>
<dbReference type="STRING" id="77097.SAMN04490369_10797"/>
<organism evidence="1 2">
    <name type="scientific">Vreelandella aquamarina</name>
    <dbReference type="NCBI Taxonomy" id="77097"/>
    <lineage>
        <taxon>Bacteria</taxon>
        <taxon>Pseudomonadati</taxon>
        <taxon>Pseudomonadota</taxon>
        <taxon>Gammaproteobacteria</taxon>
        <taxon>Oceanospirillales</taxon>
        <taxon>Halomonadaceae</taxon>
        <taxon>Vreelandella</taxon>
    </lineage>
</organism>
<dbReference type="EMBL" id="FODB01000079">
    <property type="protein sequence ID" value="SEO37831.1"/>
    <property type="molecule type" value="Genomic_DNA"/>
</dbReference>
<proteinExistence type="predicted"/>
<gene>
    <name evidence="1" type="ORF">SAMN04490369_10797</name>
</gene>
<dbReference type="Proteomes" id="UP000199493">
    <property type="component" value="Unassembled WGS sequence"/>
</dbReference>
<evidence type="ECO:0000313" key="2">
    <source>
        <dbReference type="Proteomes" id="UP000199493"/>
    </source>
</evidence>
<name>A0A1H8P7T8_9GAMM</name>
<evidence type="ECO:0000313" key="1">
    <source>
        <dbReference type="EMBL" id="SEO37831.1"/>
    </source>
</evidence>
<accession>A0A1H8P7T8</accession>
<sequence length="180" mass="20606">MNVTRSPNNTRWYLHHRSPQRFNPLQQLSFSEQEGKWRAEGTEPLFLLEGQLPLPGWNMLEVASEQDVTGVVASLTLESVHRSVTVDLPLRVGKVTKRLVYVPFGVKRLTYSPMSVEGTFSLQHFRFVWLTPTFAHNRLLQRLANMHEHYRDLPLPEVMQSLKQQAASSQARPEVAADCA</sequence>